<keyword evidence="1" id="KW-1133">Transmembrane helix</keyword>
<keyword evidence="1" id="KW-0472">Membrane</keyword>
<evidence type="ECO:0000256" key="1">
    <source>
        <dbReference type="SAM" id="Phobius"/>
    </source>
</evidence>
<keyword evidence="1" id="KW-0812">Transmembrane</keyword>
<dbReference type="Proteomes" id="UP000887574">
    <property type="component" value="Unplaced"/>
</dbReference>
<dbReference type="WBParaSite" id="jg503">
    <property type="protein sequence ID" value="jg503"/>
    <property type="gene ID" value="jg503"/>
</dbReference>
<evidence type="ECO:0000313" key="3">
    <source>
        <dbReference type="WBParaSite" id="jg503"/>
    </source>
</evidence>
<sequence length="71" mass="8234">MLWVRIGGEEEEDETNITTSWTIHKHIHYSQLQSYIAPPLSVWRILSLAVVLAMTGFLLVFLWSALMVKVY</sequence>
<accession>A0A915EGB2</accession>
<organism evidence="2 3">
    <name type="scientific">Ditylenchus dipsaci</name>
    <dbReference type="NCBI Taxonomy" id="166011"/>
    <lineage>
        <taxon>Eukaryota</taxon>
        <taxon>Metazoa</taxon>
        <taxon>Ecdysozoa</taxon>
        <taxon>Nematoda</taxon>
        <taxon>Chromadorea</taxon>
        <taxon>Rhabditida</taxon>
        <taxon>Tylenchina</taxon>
        <taxon>Tylenchomorpha</taxon>
        <taxon>Sphaerularioidea</taxon>
        <taxon>Anguinidae</taxon>
        <taxon>Anguininae</taxon>
        <taxon>Ditylenchus</taxon>
    </lineage>
</organism>
<dbReference type="AlphaFoldDB" id="A0A915EGB2"/>
<reference evidence="3" key="1">
    <citation type="submission" date="2022-11" db="UniProtKB">
        <authorList>
            <consortium name="WormBaseParasite"/>
        </authorList>
    </citation>
    <scope>IDENTIFICATION</scope>
</reference>
<feature type="transmembrane region" description="Helical" evidence="1">
    <location>
        <begin position="42"/>
        <end position="66"/>
    </location>
</feature>
<proteinExistence type="predicted"/>
<keyword evidence="2" id="KW-1185">Reference proteome</keyword>
<protein>
    <submittedName>
        <fullName evidence="3">Uncharacterized protein</fullName>
    </submittedName>
</protein>
<name>A0A915EGB2_9BILA</name>
<evidence type="ECO:0000313" key="2">
    <source>
        <dbReference type="Proteomes" id="UP000887574"/>
    </source>
</evidence>